<dbReference type="Proteomes" id="UP001481872">
    <property type="component" value="Unassembled WGS sequence"/>
</dbReference>
<dbReference type="CDD" id="cd06261">
    <property type="entry name" value="TM_PBP2"/>
    <property type="match status" value="1"/>
</dbReference>
<dbReference type="InterPro" id="IPR035906">
    <property type="entry name" value="MetI-like_sf"/>
</dbReference>
<evidence type="ECO:0000256" key="2">
    <source>
        <dbReference type="ARBA" id="ARBA00022448"/>
    </source>
</evidence>
<dbReference type="PROSITE" id="PS50928">
    <property type="entry name" value="ABC_TM1"/>
    <property type="match status" value="1"/>
</dbReference>
<evidence type="ECO:0000259" key="7">
    <source>
        <dbReference type="PROSITE" id="PS50928"/>
    </source>
</evidence>
<dbReference type="EMBL" id="JBBNPS010000029">
    <property type="protein sequence ID" value="MEQ3354206.1"/>
    <property type="molecule type" value="Genomic_DNA"/>
</dbReference>
<keyword evidence="4 6" id="KW-1133">Transmembrane helix</keyword>
<evidence type="ECO:0000256" key="1">
    <source>
        <dbReference type="ARBA" id="ARBA00004141"/>
    </source>
</evidence>
<feature type="transmembrane region" description="Helical" evidence="6">
    <location>
        <begin position="146"/>
        <end position="169"/>
    </location>
</feature>
<feature type="transmembrane region" description="Helical" evidence="6">
    <location>
        <begin position="65"/>
        <end position="95"/>
    </location>
</feature>
<dbReference type="PANTHER" id="PTHR30177">
    <property type="entry name" value="GLYCINE BETAINE/L-PROLINE TRANSPORT SYSTEM PERMEASE PROTEIN PROW"/>
    <property type="match status" value="1"/>
</dbReference>
<keyword evidence="9" id="KW-1185">Reference proteome</keyword>
<dbReference type="InterPro" id="IPR051204">
    <property type="entry name" value="ABC_transp_perm/SBD"/>
</dbReference>
<dbReference type="Pfam" id="PF00528">
    <property type="entry name" value="BPD_transp_1"/>
    <property type="match status" value="1"/>
</dbReference>
<organism evidence="8 9">
    <name type="scientific">Aedoeadaptatus acetigenes</name>
    <dbReference type="NCBI Taxonomy" id="2981723"/>
    <lineage>
        <taxon>Bacteria</taxon>
        <taxon>Bacillati</taxon>
        <taxon>Bacillota</taxon>
        <taxon>Tissierellia</taxon>
        <taxon>Tissierellales</taxon>
        <taxon>Peptoniphilaceae</taxon>
        <taxon>Aedoeadaptatus</taxon>
    </lineage>
</organism>
<dbReference type="InterPro" id="IPR000515">
    <property type="entry name" value="MetI-like"/>
</dbReference>
<name>A0ABV1J9P6_9FIRM</name>
<dbReference type="SUPFAM" id="SSF161098">
    <property type="entry name" value="MetI-like"/>
    <property type="match status" value="1"/>
</dbReference>
<evidence type="ECO:0000256" key="6">
    <source>
        <dbReference type="RuleBase" id="RU363032"/>
    </source>
</evidence>
<proteinExistence type="inferred from homology"/>
<dbReference type="RefSeq" id="WP_148473231.1">
    <property type="nucleotide sequence ID" value="NZ_JAOQJD010000008.1"/>
</dbReference>
<protein>
    <submittedName>
        <fullName evidence="8">ABC transporter permease</fullName>
    </submittedName>
</protein>
<comment type="subcellular location">
    <subcellularLocation>
        <location evidence="6">Cell membrane</location>
        <topology evidence="6">Multi-pass membrane protein</topology>
    </subcellularLocation>
    <subcellularLocation>
        <location evidence="1">Membrane</location>
        <topology evidence="1">Multi-pass membrane protein</topology>
    </subcellularLocation>
</comment>
<sequence length="209" mass="21854">MLSELTNYYAANFSYIAEQFSRHFLIAIYGVLFACIVGIPLGFYVSGKEKSRNIVIGIVNVIQTIPGLAMLAILMMVIGIGANTVVLSVFLYALLPIIKNTITGIDAIDPGIIDAAQGMGMTQVQQVMKVEFPLSVSVIMGGIRNALVVGIGVAAIGTFIGAGGLGDIITRGTVVANGSAIILAGAIPTALMAIVSDLVLGWIEKKLKQ</sequence>
<dbReference type="Gene3D" id="1.10.3720.10">
    <property type="entry name" value="MetI-like"/>
    <property type="match status" value="1"/>
</dbReference>
<comment type="caution">
    <text evidence="8">The sequence shown here is derived from an EMBL/GenBank/DDBJ whole genome shotgun (WGS) entry which is preliminary data.</text>
</comment>
<evidence type="ECO:0000256" key="4">
    <source>
        <dbReference type="ARBA" id="ARBA00022989"/>
    </source>
</evidence>
<evidence type="ECO:0000256" key="3">
    <source>
        <dbReference type="ARBA" id="ARBA00022692"/>
    </source>
</evidence>
<keyword evidence="5 6" id="KW-0472">Membrane</keyword>
<keyword evidence="2 6" id="KW-0813">Transport</keyword>
<evidence type="ECO:0000313" key="9">
    <source>
        <dbReference type="Proteomes" id="UP001481872"/>
    </source>
</evidence>
<accession>A0ABV1J9P6</accession>
<evidence type="ECO:0000256" key="5">
    <source>
        <dbReference type="ARBA" id="ARBA00023136"/>
    </source>
</evidence>
<comment type="similarity">
    <text evidence="6">Belongs to the binding-protein-dependent transport system permease family.</text>
</comment>
<feature type="domain" description="ABC transmembrane type-1" evidence="7">
    <location>
        <begin position="20"/>
        <end position="200"/>
    </location>
</feature>
<reference evidence="8 9" key="1">
    <citation type="submission" date="2024-04" db="EMBL/GenBank/DDBJ databases">
        <title>Human intestinal bacterial collection.</title>
        <authorList>
            <person name="Pauvert C."/>
            <person name="Hitch T.C.A."/>
            <person name="Clavel T."/>
        </authorList>
    </citation>
    <scope>NUCLEOTIDE SEQUENCE [LARGE SCALE GENOMIC DNA]</scope>
    <source>
        <strain evidence="8 9">CLA-SR-H026</strain>
    </source>
</reference>
<gene>
    <name evidence="8" type="ORF">AAA081_07870</name>
</gene>
<feature type="transmembrane region" description="Helical" evidence="6">
    <location>
        <begin position="24"/>
        <end position="45"/>
    </location>
</feature>
<evidence type="ECO:0000313" key="8">
    <source>
        <dbReference type="EMBL" id="MEQ3354206.1"/>
    </source>
</evidence>
<feature type="transmembrane region" description="Helical" evidence="6">
    <location>
        <begin position="181"/>
        <end position="203"/>
    </location>
</feature>
<dbReference type="PANTHER" id="PTHR30177:SF4">
    <property type="entry name" value="OSMOPROTECTANT IMPORT PERMEASE PROTEIN OSMW"/>
    <property type="match status" value="1"/>
</dbReference>
<keyword evidence="3 6" id="KW-0812">Transmembrane</keyword>